<evidence type="ECO:0000313" key="5">
    <source>
        <dbReference type="Proteomes" id="UP000011724"/>
    </source>
</evidence>
<dbReference type="Proteomes" id="UP000011724">
    <property type="component" value="Chromosome"/>
</dbReference>
<sequence length="508" mass="55011">MKVKNVLMHPLIQLEGVSVRRNGTRLVGSLSMQLLRGEHVAVVGHNGSGKTTLLKLLRGDILPDPGGVRVYDLGDGPQPTVLGLRQRIGLVSADMQDFYFLHARRSVGRTVVLAGFFDTPLLYEQASPQQEAAADEIIALLGIEELAASELGTLSTGQVRKLLIARALAPRPDILLLDECLEGLDVVSRAEVLSLLDTAGEISTLVCAAHRIGDVPHSVNRAVIMHGGRIIMEGDREDALELLQESEPDVVACELPVHNEVDDVEFLVRMKNVSVVSGGVRFLHSVNWTVLPGENWIILGDNGAGKSTLLKLILSEIAPYADDAQGLGVVERLGGMPMDKARPRIGFVSPALQTGYGRELAWEVTALETVLSGYRGSVGMLDEPESAELLGAQDWLARVGLAELADRPLRRMSYGQQRRILLARAMASNPRLLLLDEPMAGLDSVSRSLMLGLLQQLADSGVPLVMVTHHVEDRIAAINHVMVMERGKQIFCGTREEFEGSVPMGMGS</sequence>
<dbReference type="AlphaFoldDB" id="M1WV77"/>
<reference evidence="5" key="2">
    <citation type="journal article" date="2013" name="Stand. Genomic Sci.">
        <title>Complete genome sequence of Desulfocapsa sulfexigens, a marine deltaproteobacterium specialized in disproportionating inorganic sulfur compounds.</title>
        <authorList>
            <person name="Finster K.W."/>
            <person name="Kjeldsen K.U."/>
            <person name="Kube M."/>
            <person name="Reinhardt R."/>
            <person name="Mussmann M."/>
            <person name="Amann R."/>
            <person name="Schreiber L."/>
        </authorList>
    </citation>
    <scope>NUCLEOTIDE SEQUENCE [LARGE SCALE GENOMIC DNA]</scope>
    <source>
        <strain evidence="5">DSM 10523 / SB164P1</strain>
    </source>
</reference>
<dbReference type="Pfam" id="PF00005">
    <property type="entry name" value="ABC_tran"/>
    <property type="match status" value="2"/>
</dbReference>
<dbReference type="PROSITE" id="PS00211">
    <property type="entry name" value="ABC_TRANSPORTER_1"/>
    <property type="match status" value="1"/>
</dbReference>
<dbReference type="PANTHER" id="PTHR43158">
    <property type="entry name" value="SKFA PEPTIDE EXPORT ATP-BINDING PROTEIN SKFE"/>
    <property type="match status" value="1"/>
</dbReference>
<accession>M1WV77</accession>
<keyword evidence="1" id="KW-0547">Nucleotide-binding</keyword>
<proteinExistence type="predicted"/>
<dbReference type="PROSITE" id="PS50893">
    <property type="entry name" value="ABC_TRANSPORTER_2"/>
    <property type="match status" value="2"/>
</dbReference>
<dbReference type="Gene3D" id="3.40.50.300">
    <property type="entry name" value="P-loop containing nucleotide triphosphate hydrolases"/>
    <property type="match status" value="2"/>
</dbReference>
<evidence type="ECO:0000259" key="3">
    <source>
        <dbReference type="PROSITE" id="PS50893"/>
    </source>
</evidence>
<dbReference type="HOGENOM" id="CLU_000604_45_2_7"/>
<keyword evidence="2" id="KW-0067">ATP-binding</keyword>
<feature type="domain" description="ABC transporter" evidence="3">
    <location>
        <begin position="12"/>
        <end position="252"/>
    </location>
</feature>
<dbReference type="SUPFAM" id="SSF52540">
    <property type="entry name" value="P-loop containing nucleoside triphosphate hydrolases"/>
    <property type="match status" value="2"/>
</dbReference>
<dbReference type="InterPro" id="IPR003593">
    <property type="entry name" value="AAA+_ATPase"/>
</dbReference>
<dbReference type="InterPro" id="IPR027417">
    <property type="entry name" value="P-loop_NTPase"/>
</dbReference>
<dbReference type="KEGG" id="dpi:BN4_10986"/>
<dbReference type="PANTHER" id="PTHR43158:SF2">
    <property type="entry name" value="SKFA PEPTIDE EXPORT ATP-BINDING PROTEIN SKFE"/>
    <property type="match status" value="1"/>
</dbReference>
<feature type="domain" description="ABC transporter" evidence="3">
    <location>
        <begin position="268"/>
        <end position="508"/>
    </location>
</feature>
<dbReference type="eggNOG" id="COG1129">
    <property type="taxonomic scope" value="Bacteria"/>
</dbReference>
<dbReference type="RefSeq" id="WP_015414274.1">
    <property type="nucleotide sequence ID" value="NC_020409.1"/>
</dbReference>
<evidence type="ECO:0000256" key="1">
    <source>
        <dbReference type="ARBA" id="ARBA00022741"/>
    </source>
</evidence>
<dbReference type="EMBL" id="FO203427">
    <property type="protein sequence ID" value="CCH48223.1"/>
    <property type="molecule type" value="Genomic_DNA"/>
</dbReference>
<dbReference type="GO" id="GO:0005524">
    <property type="term" value="F:ATP binding"/>
    <property type="evidence" value="ECO:0007669"/>
    <property type="project" value="UniProtKB-KW"/>
</dbReference>
<dbReference type="STRING" id="1322246.BN4_10986"/>
<dbReference type="BioCyc" id="DPIE1322246:BN4_RS05005-MONOMER"/>
<dbReference type="PATRIC" id="fig|879567.3.peg.1016"/>
<dbReference type="SMART" id="SM00382">
    <property type="entry name" value="AAA"/>
    <property type="match status" value="2"/>
</dbReference>
<organism evidence="4 5">
    <name type="scientific">Pseudodesulfovibrio piezophilus (strain DSM 21447 / JCM 15486 / C1TLV30)</name>
    <name type="common">Desulfovibrio piezophilus</name>
    <dbReference type="NCBI Taxonomy" id="1322246"/>
    <lineage>
        <taxon>Bacteria</taxon>
        <taxon>Pseudomonadati</taxon>
        <taxon>Thermodesulfobacteriota</taxon>
        <taxon>Desulfovibrionia</taxon>
        <taxon>Desulfovibrionales</taxon>
        <taxon>Desulfovibrionaceae</taxon>
    </lineage>
</organism>
<protein>
    <submittedName>
        <fullName evidence="4">ABC transporter related protein</fullName>
    </submittedName>
</protein>
<evidence type="ECO:0000313" key="4">
    <source>
        <dbReference type="EMBL" id="CCH48223.1"/>
    </source>
</evidence>
<dbReference type="InterPro" id="IPR017871">
    <property type="entry name" value="ABC_transporter-like_CS"/>
</dbReference>
<evidence type="ECO:0000256" key="2">
    <source>
        <dbReference type="ARBA" id="ARBA00022840"/>
    </source>
</evidence>
<name>M1WV77_PSEP2</name>
<dbReference type="GO" id="GO:0016887">
    <property type="term" value="F:ATP hydrolysis activity"/>
    <property type="evidence" value="ECO:0007669"/>
    <property type="project" value="InterPro"/>
</dbReference>
<dbReference type="InterPro" id="IPR003439">
    <property type="entry name" value="ABC_transporter-like_ATP-bd"/>
</dbReference>
<gene>
    <name evidence="4" type="ordered locus">BN4_10986</name>
</gene>
<reference evidence="4 5" key="1">
    <citation type="journal article" date="2013" name="PLoS ONE">
        <title>The first genomic and proteomic characterization of a deep-sea sulfate reducer: insights into the piezophilic lifestyle of Desulfovibrio piezophilus.</title>
        <authorList>
            <person name="Pradel N."/>
            <person name="Ji B."/>
            <person name="Gimenez G."/>
            <person name="Talla E."/>
            <person name="Lenoble P."/>
            <person name="Garel M."/>
            <person name="Tamburini C."/>
            <person name="Fourquet P."/>
            <person name="Lebrun R."/>
            <person name="Bertin P."/>
            <person name="Denis Y."/>
            <person name="Pophillat M."/>
            <person name="Barbe V."/>
            <person name="Ollivier B."/>
            <person name="Dolla A."/>
        </authorList>
    </citation>
    <scope>NUCLEOTIDE SEQUENCE [LARGE SCALE GENOMIC DNA]</scope>
    <source>
        <strain evidence="5">DSM 10523 / SB164P1</strain>
    </source>
</reference>
<keyword evidence="5" id="KW-1185">Reference proteome</keyword>